<reference evidence="2" key="1">
    <citation type="submission" date="2023-07" db="EMBL/GenBank/DDBJ databases">
        <title>Sequencing the genomes of 1000 actinobacteria strains.</title>
        <authorList>
            <person name="Klenk H.-P."/>
        </authorList>
    </citation>
    <scope>NUCLEOTIDE SEQUENCE</scope>
    <source>
        <strain evidence="2">DSM 107476</strain>
    </source>
</reference>
<evidence type="ECO:0000256" key="1">
    <source>
        <dbReference type="SAM" id="MobiDB-lite"/>
    </source>
</evidence>
<gene>
    <name evidence="2" type="ORF">J2S39_000125</name>
</gene>
<dbReference type="RefSeq" id="WP_290197255.1">
    <property type="nucleotide sequence ID" value="NZ_CP047654.1"/>
</dbReference>
<organism evidence="2 3">
    <name type="scientific">Corynebacterium guangdongense</name>
    <dbReference type="NCBI Taxonomy" id="1783348"/>
    <lineage>
        <taxon>Bacteria</taxon>
        <taxon>Bacillati</taxon>
        <taxon>Actinomycetota</taxon>
        <taxon>Actinomycetes</taxon>
        <taxon>Mycobacteriales</taxon>
        <taxon>Corynebacteriaceae</taxon>
        <taxon>Corynebacterium</taxon>
    </lineage>
</organism>
<evidence type="ECO:0000313" key="3">
    <source>
        <dbReference type="Proteomes" id="UP001180840"/>
    </source>
</evidence>
<evidence type="ECO:0000313" key="2">
    <source>
        <dbReference type="EMBL" id="MDR7328449.1"/>
    </source>
</evidence>
<evidence type="ECO:0008006" key="4">
    <source>
        <dbReference type="Google" id="ProtNLM"/>
    </source>
</evidence>
<proteinExistence type="predicted"/>
<accession>A0ABU1ZU41</accession>
<keyword evidence="3" id="KW-1185">Reference proteome</keyword>
<feature type="region of interest" description="Disordered" evidence="1">
    <location>
        <begin position="60"/>
        <end position="89"/>
    </location>
</feature>
<protein>
    <recommendedName>
        <fullName evidence="4">Secreted protein</fullName>
    </recommendedName>
</protein>
<sequence length="89" mass="10555">MGRVLLLILIIVAVILLWKAFGPGTWNRQNRSSAPEQPAIKGPDDDEDFLWRLEKDAFKQRREKEAQERAAREEEERRRRREERGEPEA</sequence>
<feature type="region of interest" description="Disordered" evidence="1">
    <location>
        <begin position="26"/>
        <end position="46"/>
    </location>
</feature>
<name>A0ABU1ZU41_9CORY</name>
<feature type="compositionally biased region" description="Polar residues" evidence="1">
    <location>
        <begin position="26"/>
        <end position="35"/>
    </location>
</feature>
<comment type="caution">
    <text evidence="2">The sequence shown here is derived from an EMBL/GenBank/DDBJ whole genome shotgun (WGS) entry which is preliminary data.</text>
</comment>
<dbReference type="EMBL" id="JAVDXZ010000001">
    <property type="protein sequence ID" value="MDR7328449.1"/>
    <property type="molecule type" value="Genomic_DNA"/>
</dbReference>
<dbReference type="Proteomes" id="UP001180840">
    <property type="component" value="Unassembled WGS sequence"/>
</dbReference>